<gene>
    <name evidence="1" type="ORF">FLONG3_7855</name>
</gene>
<protein>
    <submittedName>
        <fullName evidence="1">Dynamin family</fullName>
    </submittedName>
</protein>
<dbReference type="PANTHER" id="PTHR39697:SF1">
    <property type="entry name" value="RICIN B LECTIN DOMAIN-CONTAINING PROTEIN"/>
    <property type="match status" value="1"/>
</dbReference>
<reference evidence="1 2" key="1">
    <citation type="journal article" date="2018" name="PLoS Pathog.">
        <title>Evolution of structural diversity of trichothecenes, a family of toxins produced by plant pathogenic and entomopathogenic fungi.</title>
        <authorList>
            <person name="Proctor R.H."/>
            <person name="McCormick S.P."/>
            <person name="Kim H.S."/>
            <person name="Cardoza R.E."/>
            <person name="Stanley A.M."/>
            <person name="Lindo L."/>
            <person name="Kelly A."/>
            <person name="Brown D.W."/>
            <person name="Lee T."/>
            <person name="Vaughan M.M."/>
            <person name="Alexander N.J."/>
            <person name="Busman M."/>
            <person name="Gutierrez S."/>
        </authorList>
    </citation>
    <scope>NUCLEOTIDE SEQUENCE [LARGE SCALE GENOMIC DNA]</scope>
    <source>
        <strain evidence="1 2">NRRL 20695</strain>
    </source>
</reference>
<dbReference type="EMBL" id="PXOG01000185">
    <property type="protein sequence ID" value="RGP69219.1"/>
    <property type="molecule type" value="Genomic_DNA"/>
</dbReference>
<dbReference type="OrthoDB" id="5289641at2759"/>
<dbReference type="Proteomes" id="UP000266234">
    <property type="component" value="Unassembled WGS sequence"/>
</dbReference>
<name>A0A395SAW3_9HYPO</name>
<evidence type="ECO:0000313" key="2">
    <source>
        <dbReference type="Proteomes" id="UP000266234"/>
    </source>
</evidence>
<dbReference type="PANTHER" id="PTHR39697">
    <property type="entry name" value="RICIN B LECTIN DOMAIN-CONTAINING PROTEIN-RELATED"/>
    <property type="match status" value="1"/>
</dbReference>
<keyword evidence="2" id="KW-1185">Reference proteome</keyword>
<organism evidence="1 2">
    <name type="scientific">Fusarium longipes</name>
    <dbReference type="NCBI Taxonomy" id="694270"/>
    <lineage>
        <taxon>Eukaryota</taxon>
        <taxon>Fungi</taxon>
        <taxon>Dikarya</taxon>
        <taxon>Ascomycota</taxon>
        <taxon>Pezizomycotina</taxon>
        <taxon>Sordariomycetes</taxon>
        <taxon>Hypocreomycetidae</taxon>
        <taxon>Hypocreales</taxon>
        <taxon>Nectriaceae</taxon>
        <taxon>Fusarium</taxon>
    </lineage>
</organism>
<accession>A0A395SAW3</accession>
<dbReference type="AlphaFoldDB" id="A0A395SAW3"/>
<proteinExistence type="predicted"/>
<evidence type="ECO:0000313" key="1">
    <source>
        <dbReference type="EMBL" id="RGP69219.1"/>
    </source>
</evidence>
<sequence length="326" mass="36109">MGVNSRTWDIRSTMISPEASSELAPSLNNPEITAIKRWRSCSIETLDSIINGQQTLSSPEEDDNDLADSDSIAFIRKSDPQSGGTYLILDVSQTRALTCHQGQLRLEPICLEDKHISEQAQWTCTEKNGFKGFKNVAEGRFLGHDVWWDFYASASHHSLWESFTIARREGGLYWLQILHWWTQWQVSAKKDCSGVCAERDGGTLWEFVKVLSTGEGSIGAMAPSTTSEADQGERCPDSSVAGIHAPNNTTPTAAPSEIGNHVTGSIGLTRKSDPHHHGKYLIVDAADSGFLTYHNGHLRLQTINLNDPQRHISEQAQWECNTRGGF</sequence>
<comment type="caution">
    <text evidence="1">The sequence shown here is derived from an EMBL/GenBank/DDBJ whole genome shotgun (WGS) entry which is preliminary data.</text>
</comment>